<feature type="compositionally biased region" description="Polar residues" evidence="1">
    <location>
        <begin position="190"/>
        <end position="205"/>
    </location>
</feature>
<sequence>MATLSSTSPLLLCSSDSHHALHFLVSHSNFNASRLFARTCVATGIQMSRNLRFRVCSQSKTEEMQIRRCPPLLERTSLSSNGALASDEWKAVPDIWRSSAEKYGDRVALVDPYHDPPSNMTYKQLEQEILDFAEGLRIIGVKPEEKLSLFADNSCRWIVADQGGQQFQYPCLIISFLLEQTLAAAPPSGRRSSTTAAYSGNRLST</sequence>
<dbReference type="Proteomes" id="UP000827721">
    <property type="component" value="Unassembled WGS sequence"/>
</dbReference>
<proteinExistence type="predicted"/>
<evidence type="ECO:0000313" key="4">
    <source>
        <dbReference type="Proteomes" id="UP000827721"/>
    </source>
</evidence>
<dbReference type="InterPro" id="IPR000873">
    <property type="entry name" value="AMP-dep_synth/lig_dom"/>
</dbReference>
<dbReference type="InterPro" id="IPR052987">
    <property type="entry name" value="Chloroplast_AMP-bd_Enzymes"/>
</dbReference>
<protein>
    <recommendedName>
        <fullName evidence="2">AMP-dependent synthetase/ligase domain-containing protein</fullName>
    </recommendedName>
</protein>
<feature type="domain" description="AMP-dependent synthetase/ligase" evidence="2">
    <location>
        <begin position="98"/>
        <end position="166"/>
    </location>
</feature>
<name>A0ABQ8I8M9_9ROSI</name>
<dbReference type="Pfam" id="PF00501">
    <property type="entry name" value="AMP-binding"/>
    <property type="match status" value="1"/>
</dbReference>
<gene>
    <name evidence="3" type="ORF">JRO89_XS03G0047000</name>
</gene>
<dbReference type="SUPFAM" id="SSF56801">
    <property type="entry name" value="Acetyl-CoA synthetase-like"/>
    <property type="match status" value="1"/>
</dbReference>
<feature type="region of interest" description="Disordered" evidence="1">
    <location>
        <begin position="186"/>
        <end position="205"/>
    </location>
</feature>
<dbReference type="PANTHER" id="PTHR43813:SF1">
    <property type="entry name" value="ACYL-ACTIVATING ENZYME 16, CHLOROPLASTIC-RELATED"/>
    <property type="match status" value="1"/>
</dbReference>
<evidence type="ECO:0000259" key="2">
    <source>
        <dbReference type="Pfam" id="PF00501"/>
    </source>
</evidence>
<accession>A0ABQ8I8M9</accession>
<reference evidence="3 4" key="1">
    <citation type="submission" date="2021-02" db="EMBL/GenBank/DDBJ databases">
        <title>Plant Genome Project.</title>
        <authorList>
            <person name="Zhang R.-G."/>
        </authorList>
    </citation>
    <scope>NUCLEOTIDE SEQUENCE [LARGE SCALE GENOMIC DNA]</scope>
    <source>
        <tissue evidence="3">Leaves</tissue>
    </source>
</reference>
<dbReference type="InterPro" id="IPR042099">
    <property type="entry name" value="ANL_N_sf"/>
</dbReference>
<dbReference type="EMBL" id="JAFEMO010000003">
    <property type="protein sequence ID" value="KAH7572986.1"/>
    <property type="molecule type" value="Genomic_DNA"/>
</dbReference>
<organism evidence="3 4">
    <name type="scientific">Xanthoceras sorbifolium</name>
    <dbReference type="NCBI Taxonomy" id="99658"/>
    <lineage>
        <taxon>Eukaryota</taxon>
        <taxon>Viridiplantae</taxon>
        <taxon>Streptophyta</taxon>
        <taxon>Embryophyta</taxon>
        <taxon>Tracheophyta</taxon>
        <taxon>Spermatophyta</taxon>
        <taxon>Magnoliopsida</taxon>
        <taxon>eudicotyledons</taxon>
        <taxon>Gunneridae</taxon>
        <taxon>Pentapetalae</taxon>
        <taxon>rosids</taxon>
        <taxon>malvids</taxon>
        <taxon>Sapindales</taxon>
        <taxon>Sapindaceae</taxon>
        <taxon>Xanthoceroideae</taxon>
        <taxon>Xanthoceras</taxon>
    </lineage>
</organism>
<dbReference type="Gene3D" id="3.40.50.12780">
    <property type="entry name" value="N-terminal domain of ligase-like"/>
    <property type="match status" value="1"/>
</dbReference>
<dbReference type="PANTHER" id="PTHR43813">
    <property type="entry name" value="ACYL-ACTIVATING ENZYME 16, CHLOROPLASTIC-RELATED"/>
    <property type="match status" value="1"/>
</dbReference>
<evidence type="ECO:0000256" key="1">
    <source>
        <dbReference type="SAM" id="MobiDB-lite"/>
    </source>
</evidence>
<keyword evidence="4" id="KW-1185">Reference proteome</keyword>
<evidence type="ECO:0000313" key="3">
    <source>
        <dbReference type="EMBL" id="KAH7572986.1"/>
    </source>
</evidence>
<comment type="caution">
    <text evidence="3">The sequence shown here is derived from an EMBL/GenBank/DDBJ whole genome shotgun (WGS) entry which is preliminary data.</text>
</comment>